<dbReference type="AlphaFoldDB" id="A0A077EI86"/>
<dbReference type="KEGG" id="eao:BD94_1490"/>
<protein>
    <submittedName>
        <fullName evidence="1">Uncharacterized protein</fullName>
    </submittedName>
</protein>
<proteinExistence type="predicted"/>
<evidence type="ECO:0000313" key="1">
    <source>
        <dbReference type="EMBL" id="AIL45265.1"/>
    </source>
</evidence>
<name>A0A077EI86_9FLAO</name>
<dbReference type="HOGENOM" id="CLU_3152299_0_0_10"/>
<dbReference type="Proteomes" id="UP000028933">
    <property type="component" value="Chromosome"/>
</dbReference>
<accession>A0A077EI86</accession>
<reference evidence="1" key="1">
    <citation type="journal article" date="2013" name="Lancet">
        <title>First case of E anophelis outbreak in an intensive-care unit.</title>
        <authorList>
            <person name="Teo J."/>
            <person name="Tan S.Y."/>
            <person name="Tay M."/>
            <person name="Ding Y."/>
            <person name="Kjelleberg S."/>
            <person name="Givskov M."/>
            <person name="Lin R.T."/>
            <person name="Yang L."/>
        </authorList>
    </citation>
    <scope>NUCLEOTIDE SEQUENCE [LARGE SCALE GENOMIC DNA]</scope>
    <source>
        <strain evidence="1">NUHP1</strain>
    </source>
</reference>
<sequence>MSAIPKKQLLPDEYNSESDFVFYSYFYLIYNSHRIYNTYMSAIPKSAL</sequence>
<dbReference type="EMBL" id="CP007547">
    <property type="protein sequence ID" value="AIL45265.1"/>
    <property type="molecule type" value="Genomic_DNA"/>
</dbReference>
<evidence type="ECO:0000313" key="2">
    <source>
        <dbReference type="Proteomes" id="UP000028933"/>
    </source>
</evidence>
<dbReference type="STRING" id="1338011.BD94_1490"/>
<reference evidence="1" key="2">
    <citation type="journal article" date="2015" name="Genome Biol. Evol.">
        <title>Complete Genome Sequence and Transcriptomic Analysis of the Novel Pathogen Elizabethkingia anophelis in Response to Oxidative Stress.</title>
        <authorList>
            <person name="Li Y."/>
            <person name="Liu Y."/>
            <person name="Chew S.C."/>
            <person name="Tay M."/>
            <person name="Salido M.M."/>
            <person name="Teo J."/>
            <person name="Lauro F.M."/>
            <person name="Givskov M."/>
            <person name="Yang L."/>
        </authorList>
    </citation>
    <scope>NUCLEOTIDE SEQUENCE</scope>
    <source>
        <strain evidence="1">NUHP1</strain>
    </source>
</reference>
<organism evidence="1 2">
    <name type="scientific">Elizabethkingia anophelis NUHP1</name>
    <dbReference type="NCBI Taxonomy" id="1338011"/>
    <lineage>
        <taxon>Bacteria</taxon>
        <taxon>Pseudomonadati</taxon>
        <taxon>Bacteroidota</taxon>
        <taxon>Flavobacteriia</taxon>
        <taxon>Flavobacteriales</taxon>
        <taxon>Weeksellaceae</taxon>
        <taxon>Elizabethkingia</taxon>
    </lineage>
</organism>
<gene>
    <name evidence="1" type="ORF">BD94_1490</name>
</gene>